<dbReference type="AlphaFoldDB" id="A0A388M236"/>
<organism evidence="1 2">
    <name type="scientific">Chara braunii</name>
    <name type="common">Braun's stonewort</name>
    <dbReference type="NCBI Taxonomy" id="69332"/>
    <lineage>
        <taxon>Eukaryota</taxon>
        <taxon>Viridiplantae</taxon>
        <taxon>Streptophyta</taxon>
        <taxon>Charophyceae</taxon>
        <taxon>Charales</taxon>
        <taxon>Characeae</taxon>
        <taxon>Chara</taxon>
    </lineage>
</organism>
<keyword evidence="2" id="KW-1185">Reference proteome</keyword>
<accession>A0A388M236</accession>
<dbReference type="Gramene" id="GBG88640">
    <property type="protein sequence ID" value="GBG88640"/>
    <property type="gene ID" value="CBR_g48171"/>
</dbReference>
<feature type="non-terminal residue" evidence="1">
    <location>
        <position position="1"/>
    </location>
</feature>
<evidence type="ECO:0000313" key="2">
    <source>
        <dbReference type="Proteomes" id="UP000265515"/>
    </source>
</evidence>
<protein>
    <submittedName>
        <fullName evidence="1">Uncharacterized protein</fullName>
    </submittedName>
</protein>
<name>A0A388M236_CHABU</name>
<evidence type="ECO:0000313" key="1">
    <source>
        <dbReference type="EMBL" id="GBG88640.1"/>
    </source>
</evidence>
<gene>
    <name evidence="1" type="ORF">CBR_g48171</name>
</gene>
<comment type="caution">
    <text evidence="1">The sequence shown here is derived from an EMBL/GenBank/DDBJ whole genome shotgun (WGS) entry which is preliminary data.</text>
</comment>
<dbReference type="Proteomes" id="UP000265515">
    <property type="component" value="Unassembled WGS sequence"/>
</dbReference>
<reference evidence="1 2" key="1">
    <citation type="journal article" date="2018" name="Cell">
        <title>The Chara Genome: Secondary Complexity and Implications for Plant Terrestrialization.</title>
        <authorList>
            <person name="Nishiyama T."/>
            <person name="Sakayama H."/>
            <person name="Vries J.D."/>
            <person name="Buschmann H."/>
            <person name="Saint-Marcoux D."/>
            <person name="Ullrich K.K."/>
            <person name="Haas F.B."/>
            <person name="Vanderstraeten L."/>
            <person name="Becker D."/>
            <person name="Lang D."/>
            <person name="Vosolsobe S."/>
            <person name="Rombauts S."/>
            <person name="Wilhelmsson P.K.I."/>
            <person name="Janitza P."/>
            <person name="Kern R."/>
            <person name="Heyl A."/>
            <person name="Rumpler F."/>
            <person name="Villalobos L.I.A.C."/>
            <person name="Clay J.M."/>
            <person name="Skokan R."/>
            <person name="Toyoda A."/>
            <person name="Suzuki Y."/>
            <person name="Kagoshima H."/>
            <person name="Schijlen E."/>
            <person name="Tajeshwar N."/>
            <person name="Catarino B."/>
            <person name="Hetherington A.J."/>
            <person name="Saltykova A."/>
            <person name="Bonnot C."/>
            <person name="Breuninger H."/>
            <person name="Symeonidi A."/>
            <person name="Radhakrishnan G.V."/>
            <person name="Van Nieuwerburgh F."/>
            <person name="Deforce D."/>
            <person name="Chang C."/>
            <person name="Karol K.G."/>
            <person name="Hedrich R."/>
            <person name="Ulvskov P."/>
            <person name="Glockner G."/>
            <person name="Delwiche C.F."/>
            <person name="Petrasek J."/>
            <person name="Van de Peer Y."/>
            <person name="Friml J."/>
            <person name="Beilby M."/>
            <person name="Dolan L."/>
            <person name="Kohara Y."/>
            <person name="Sugano S."/>
            <person name="Fujiyama A."/>
            <person name="Delaux P.-M."/>
            <person name="Quint M."/>
            <person name="TheiBen G."/>
            <person name="Hagemann M."/>
            <person name="Harholt J."/>
            <person name="Dunand C."/>
            <person name="Zachgo S."/>
            <person name="Langdale J."/>
            <person name="Maumus F."/>
            <person name="Straeten D.V.D."/>
            <person name="Gould S.B."/>
            <person name="Rensing S.A."/>
        </authorList>
    </citation>
    <scope>NUCLEOTIDE SEQUENCE [LARGE SCALE GENOMIC DNA]</scope>
    <source>
        <strain evidence="1 2">S276</strain>
    </source>
</reference>
<dbReference type="EMBL" id="BFEA01000686">
    <property type="protein sequence ID" value="GBG88640.1"/>
    <property type="molecule type" value="Genomic_DNA"/>
</dbReference>
<sequence>DLHYGRDLWGARLCIGHKSVGGYGGKALQHRRRQRHRGALVIRAAVFDQLTAGLEQAWVKVRKEGRHPDSRVDGRVVGQFDIRQPLNPILLVGADESAKEHLCGV</sequence>
<proteinExistence type="predicted"/>